<protein>
    <submittedName>
        <fullName evidence="1">Uncharacterized protein</fullName>
    </submittedName>
</protein>
<dbReference type="GeneID" id="45419479"/>
<proteinExistence type="predicted"/>
<dbReference type="HOGENOM" id="CLU_758180_0_0_6"/>
<dbReference type="EMBL" id="VMTP01000122">
    <property type="protein sequence ID" value="TVT75772.1"/>
    <property type="molecule type" value="Genomic_DNA"/>
</dbReference>
<dbReference type="AlphaFoldDB" id="S3TSC0"/>
<evidence type="ECO:0000313" key="1">
    <source>
        <dbReference type="EMBL" id="EPG42569.1"/>
    </source>
</evidence>
<name>S3TSC0_9GAMM</name>
<reference evidence="1 3" key="1">
    <citation type="submission" date="2013-06" db="EMBL/GenBank/DDBJ databases">
        <title>The Genome Sequence of Acinetobacter sp. NIPH 2036.</title>
        <authorList>
            <consortium name="The Broad Institute Genome Sequencing Platform"/>
            <consortium name="The Broad Institute Genome Sequencing Center for Infectious Disease"/>
            <person name="Cerqueira G."/>
            <person name="Feldgarden M."/>
            <person name="Courvalin P."/>
            <person name="Perichon B."/>
            <person name="Grillot-Courvalin C."/>
            <person name="Clermont D."/>
            <person name="Rocha E."/>
            <person name="Yoon E.-J."/>
            <person name="Nemec A."/>
            <person name="Young S.K."/>
            <person name="Zeng Q."/>
            <person name="Gargeya S."/>
            <person name="Fitzgerald M."/>
            <person name="Abouelleil A."/>
            <person name="Alvarado L."/>
            <person name="Berlin A.M."/>
            <person name="Chapman S.B."/>
            <person name="Dewar J."/>
            <person name="Goldberg J."/>
            <person name="Griggs A."/>
            <person name="Gujja S."/>
            <person name="Hansen M."/>
            <person name="Howarth C."/>
            <person name="Imamovic A."/>
            <person name="Larimer J."/>
            <person name="McCowan C."/>
            <person name="Murphy C."/>
            <person name="Pearson M."/>
            <person name="Priest M."/>
            <person name="Roberts A."/>
            <person name="Saif S."/>
            <person name="Shea T."/>
            <person name="Sykes S."/>
            <person name="Wortman J."/>
            <person name="Nusbaum C."/>
            <person name="Birren B."/>
        </authorList>
    </citation>
    <scope>NUCLEOTIDE SEQUENCE [LARGE SCALE GENOMIC DNA]</scope>
    <source>
        <strain evidence="1 3">NIPH 2036</strain>
    </source>
</reference>
<dbReference type="PATRIC" id="fig|1217696.3.peg.185"/>
<dbReference type="EMBL" id="ATGK01000003">
    <property type="protein sequence ID" value="EPG42569.1"/>
    <property type="molecule type" value="Genomic_DNA"/>
</dbReference>
<evidence type="ECO:0000313" key="3">
    <source>
        <dbReference type="Proteomes" id="UP000014559"/>
    </source>
</evidence>
<organism evidence="1 3">
    <name type="scientific">Acinetobacter colistiniresistens</name>
    <dbReference type="NCBI Taxonomy" id="280145"/>
    <lineage>
        <taxon>Bacteria</taxon>
        <taxon>Pseudomonadati</taxon>
        <taxon>Pseudomonadota</taxon>
        <taxon>Gammaproteobacteria</taxon>
        <taxon>Moraxellales</taxon>
        <taxon>Moraxellaceae</taxon>
        <taxon>Acinetobacter</taxon>
    </lineage>
</organism>
<dbReference type="RefSeq" id="WP_016651323.1">
    <property type="nucleotide sequence ID" value="NZ_BGNT01000005.1"/>
</dbReference>
<evidence type="ECO:0000313" key="4">
    <source>
        <dbReference type="Proteomes" id="UP000316981"/>
    </source>
</evidence>
<dbReference type="Proteomes" id="UP000316981">
    <property type="component" value="Unassembled WGS sequence"/>
</dbReference>
<reference evidence="2 4" key="2">
    <citation type="submission" date="2019-07" db="EMBL/GenBank/DDBJ databases">
        <title>Draft Genome Sequence of the first blaOXA-58-Harboring Acinetobacter colistiniresistens clinical isolate from Brazil.</title>
        <authorList>
            <person name="Favaro L.S."/>
            <person name="Paula-Petroli S.B."/>
            <person name="Moura C.F."/>
            <person name="Tognim M.C.B."/>
            <person name="Venancio E.J."/>
            <person name="Yamada-Ogatta S.F."/>
            <person name="Carrara-Marroni F.E."/>
        </authorList>
    </citation>
    <scope>NUCLEOTIDE SEQUENCE [LARGE SCALE GENOMIC DNA]</scope>
    <source>
        <strain evidence="2 4">DL</strain>
    </source>
</reference>
<sequence length="384" mass="45142">MFTDRDEFFIRAYNEASDYDINSSLTINNYVNHDFSSLLYDNKIIINVYDMECHLSTEEIVKLSLNGQDIGYIVSTNRIDDPNVSLSNFTADEILFIWNIYKKQGLIPNKLENNFLVIYQNHAEIYFNQFYGKESLWGGFNHTEYTLTPSKKTEKIYLSDLEIKFPTDLNLMNSKTAINSNSIFDLFLKNYHNIELLFNLIFLRELRQIDINNISEANSIYKKLNKDEIDSLKYLISEFTTNKIILLKLIIKSFNDYPGITKEILYEYGKESSPVKDSVVRGKFNDFIEKCKLDDPGNIGEYLEISKNKKFKSDEKSFIDFINNFIAYFIYRIRCSIAHKKFGEFIFSENEESKNFMIDISLPLIKNTTMEIFSNHKFKVIFSE</sequence>
<comment type="caution">
    <text evidence="1">The sequence shown here is derived from an EMBL/GenBank/DDBJ whole genome shotgun (WGS) entry which is preliminary data.</text>
</comment>
<dbReference type="Proteomes" id="UP000014559">
    <property type="component" value="Unassembled WGS sequence"/>
</dbReference>
<accession>S3TSC0</accession>
<evidence type="ECO:0000313" key="2">
    <source>
        <dbReference type="EMBL" id="TVT75772.1"/>
    </source>
</evidence>
<gene>
    <name evidence="1" type="ORF">F907_00193</name>
    <name evidence="2" type="ORF">FPV60_21070</name>
</gene>